<dbReference type="SUPFAM" id="SSF50494">
    <property type="entry name" value="Trypsin-like serine proteases"/>
    <property type="match status" value="1"/>
</dbReference>
<dbReference type="Pfam" id="PF00089">
    <property type="entry name" value="Trypsin"/>
    <property type="match status" value="1"/>
</dbReference>
<evidence type="ECO:0000256" key="10">
    <source>
        <dbReference type="SAM" id="SignalP"/>
    </source>
</evidence>
<dbReference type="PRINTS" id="PR00722">
    <property type="entry name" value="CHYMOTRYPSIN"/>
</dbReference>
<dbReference type="PROSITE" id="PS00135">
    <property type="entry name" value="TRYPSIN_SER"/>
    <property type="match status" value="1"/>
</dbReference>
<dbReference type="PROSITE" id="PS50240">
    <property type="entry name" value="TRYPSIN_DOM"/>
    <property type="match status" value="1"/>
</dbReference>
<evidence type="ECO:0000256" key="4">
    <source>
        <dbReference type="ARBA" id="ARBA00022670"/>
    </source>
</evidence>
<keyword evidence="8" id="KW-1015">Disulfide bond</keyword>
<accession>T1GBP0</accession>
<dbReference type="InterPro" id="IPR001254">
    <property type="entry name" value="Trypsin_dom"/>
</dbReference>
<name>T1GBP0_MEGSC</name>
<keyword evidence="6 9" id="KW-0720">Serine protease</keyword>
<dbReference type="InterPro" id="IPR043504">
    <property type="entry name" value="Peptidase_S1_PA_chymotrypsin"/>
</dbReference>
<reference evidence="12" key="2">
    <citation type="submission" date="2015-06" db="UniProtKB">
        <authorList>
            <consortium name="EnsemblMetazoa"/>
        </authorList>
    </citation>
    <scope>IDENTIFICATION</scope>
</reference>
<dbReference type="FunFam" id="2.40.10.10:FF:000047">
    <property type="entry name" value="Trypsin eta"/>
    <property type="match status" value="1"/>
</dbReference>
<dbReference type="HOGENOM" id="CLU_006842_7_4_1"/>
<dbReference type="Proteomes" id="UP000015102">
    <property type="component" value="Unassembled WGS sequence"/>
</dbReference>
<evidence type="ECO:0000256" key="1">
    <source>
        <dbReference type="ARBA" id="ARBA00004613"/>
    </source>
</evidence>
<evidence type="ECO:0000256" key="9">
    <source>
        <dbReference type="RuleBase" id="RU363034"/>
    </source>
</evidence>
<dbReference type="GO" id="GO:0016485">
    <property type="term" value="P:protein processing"/>
    <property type="evidence" value="ECO:0007669"/>
    <property type="project" value="UniProtKB-ARBA"/>
</dbReference>
<dbReference type="CDD" id="cd00190">
    <property type="entry name" value="Tryp_SPc"/>
    <property type="match status" value="1"/>
</dbReference>
<dbReference type="Gene3D" id="2.40.10.10">
    <property type="entry name" value="Trypsin-like serine proteases"/>
    <property type="match status" value="2"/>
</dbReference>
<evidence type="ECO:0000256" key="3">
    <source>
        <dbReference type="ARBA" id="ARBA00022525"/>
    </source>
</evidence>
<reference evidence="13" key="1">
    <citation type="submission" date="2013-02" db="EMBL/GenBank/DDBJ databases">
        <authorList>
            <person name="Hughes D."/>
        </authorList>
    </citation>
    <scope>NUCLEOTIDE SEQUENCE</scope>
    <source>
        <strain>Durham</strain>
        <strain evidence="13">NC isolate 2 -- Noor lab</strain>
    </source>
</reference>
<keyword evidence="4 9" id="KW-0645">Protease</keyword>
<dbReference type="InterPro" id="IPR018114">
    <property type="entry name" value="TRYPSIN_HIS"/>
</dbReference>
<evidence type="ECO:0000256" key="2">
    <source>
        <dbReference type="ARBA" id="ARBA00007664"/>
    </source>
</evidence>
<dbReference type="OMA" id="CTYNDKG"/>
<dbReference type="GO" id="GO:0005576">
    <property type="term" value="C:extracellular region"/>
    <property type="evidence" value="ECO:0007669"/>
    <property type="project" value="UniProtKB-SubCell"/>
</dbReference>
<dbReference type="InterPro" id="IPR050430">
    <property type="entry name" value="Peptidase_S1"/>
</dbReference>
<dbReference type="EMBL" id="CAQQ02185046">
    <property type="status" value="NOT_ANNOTATED_CDS"/>
    <property type="molecule type" value="Genomic_DNA"/>
</dbReference>
<dbReference type="PROSITE" id="PS00134">
    <property type="entry name" value="TRYPSIN_HIS"/>
    <property type="match status" value="1"/>
</dbReference>
<evidence type="ECO:0000256" key="8">
    <source>
        <dbReference type="ARBA" id="ARBA00023157"/>
    </source>
</evidence>
<comment type="similarity">
    <text evidence="2">Belongs to the peptidase S1 family.</text>
</comment>
<evidence type="ECO:0000259" key="11">
    <source>
        <dbReference type="PROSITE" id="PS50240"/>
    </source>
</evidence>
<feature type="domain" description="Peptidase S1" evidence="11">
    <location>
        <begin position="39"/>
        <end position="262"/>
    </location>
</feature>
<dbReference type="AlphaFoldDB" id="T1GBP0"/>
<proteinExistence type="inferred from homology"/>
<evidence type="ECO:0000256" key="5">
    <source>
        <dbReference type="ARBA" id="ARBA00022801"/>
    </source>
</evidence>
<evidence type="ECO:0000313" key="13">
    <source>
        <dbReference type="Proteomes" id="UP000015102"/>
    </source>
</evidence>
<dbReference type="EnsemblMetazoa" id="MESCA000676-RA">
    <property type="protein sequence ID" value="MESCA000676-PA"/>
    <property type="gene ID" value="MESCA000676"/>
</dbReference>
<dbReference type="PANTHER" id="PTHR24276:SF96">
    <property type="entry name" value="PEPTIDASE S1 DOMAIN-CONTAINING PROTEIN"/>
    <property type="match status" value="1"/>
</dbReference>
<keyword evidence="13" id="KW-1185">Reference proteome</keyword>
<feature type="chain" id="PRO_5004576797" description="Peptidase S1 domain-containing protein" evidence="10">
    <location>
        <begin position="19"/>
        <end position="268"/>
    </location>
</feature>
<dbReference type="InterPro" id="IPR033116">
    <property type="entry name" value="TRYPSIN_SER"/>
</dbReference>
<dbReference type="InterPro" id="IPR009003">
    <property type="entry name" value="Peptidase_S1_PA"/>
</dbReference>
<dbReference type="InterPro" id="IPR001314">
    <property type="entry name" value="Peptidase_S1A"/>
</dbReference>
<feature type="signal peptide" evidence="10">
    <location>
        <begin position="1"/>
        <end position="18"/>
    </location>
</feature>
<dbReference type="GO" id="GO:0004252">
    <property type="term" value="F:serine-type endopeptidase activity"/>
    <property type="evidence" value="ECO:0007669"/>
    <property type="project" value="InterPro"/>
</dbReference>
<keyword evidence="3" id="KW-0964">Secreted</keyword>
<dbReference type="STRING" id="36166.T1GBP0"/>
<comment type="subcellular location">
    <subcellularLocation>
        <location evidence="1">Secreted</location>
    </subcellularLocation>
</comment>
<keyword evidence="10" id="KW-0732">Signal</keyword>
<organism evidence="12 13">
    <name type="scientific">Megaselia scalaris</name>
    <name type="common">Humpbacked fly</name>
    <name type="synonym">Phora scalaris</name>
    <dbReference type="NCBI Taxonomy" id="36166"/>
    <lineage>
        <taxon>Eukaryota</taxon>
        <taxon>Metazoa</taxon>
        <taxon>Ecdysozoa</taxon>
        <taxon>Arthropoda</taxon>
        <taxon>Hexapoda</taxon>
        <taxon>Insecta</taxon>
        <taxon>Pterygota</taxon>
        <taxon>Neoptera</taxon>
        <taxon>Endopterygota</taxon>
        <taxon>Diptera</taxon>
        <taxon>Brachycera</taxon>
        <taxon>Muscomorpha</taxon>
        <taxon>Platypezoidea</taxon>
        <taxon>Phoridae</taxon>
        <taxon>Megaseliini</taxon>
        <taxon>Megaselia</taxon>
    </lineage>
</organism>
<protein>
    <recommendedName>
        <fullName evidence="11">Peptidase S1 domain-containing protein</fullName>
    </recommendedName>
</protein>
<keyword evidence="7" id="KW-0865">Zymogen</keyword>
<evidence type="ECO:0000313" key="12">
    <source>
        <dbReference type="EnsemblMetazoa" id="MESCA000676-PA"/>
    </source>
</evidence>
<evidence type="ECO:0000256" key="7">
    <source>
        <dbReference type="ARBA" id="ARBA00023145"/>
    </source>
</evidence>
<dbReference type="PANTHER" id="PTHR24276">
    <property type="entry name" value="POLYSERASE-RELATED"/>
    <property type="match status" value="1"/>
</dbReference>
<keyword evidence="5 9" id="KW-0378">Hydrolase</keyword>
<dbReference type="SMART" id="SM00020">
    <property type="entry name" value="Tryp_SPc"/>
    <property type="match status" value="1"/>
</dbReference>
<sequence>MKLVTFVLAAVLLRQSSTLTLNDDTEKPIFPPQFTTEKIVGGEIAKQGLAPYQISIQTLSGNHFCGGAIIDEKWIITAAHCLQSKKATDFKILTGTQILKDHNGTYYEPEEVIIHCNYNNPSYYNDIALVRLKEPIKFNERTAKVDFDYSPLKAGDKLTLTGWGTLSLGGKIPNELQTLEVEYVSFEDCRYLHKNSTWVDYGHTCTFNDFGRGACHGDSGGPLVANNKLVALVNWGRPCAQGYPDVHARVSYYHDFIRKNIRGCQNQN</sequence>
<evidence type="ECO:0000256" key="6">
    <source>
        <dbReference type="ARBA" id="ARBA00022825"/>
    </source>
</evidence>